<comment type="caution">
    <text evidence="2">The sequence shown here is derived from an EMBL/GenBank/DDBJ whole genome shotgun (WGS) entry which is preliminary data.</text>
</comment>
<evidence type="ECO:0000313" key="2">
    <source>
        <dbReference type="EMBL" id="MCS0590800.1"/>
    </source>
</evidence>
<accession>A0ABT2A9L6</accession>
<evidence type="ECO:0000256" key="1">
    <source>
        <dbReference type="SAM" id="MobiDB-lite"/>
    </source>
</evidence>
<dbReference type="RefSeq" id="WP_258846576.1">
    <property type="nucleotide sequence ID" value="NZ_JANUGX010000020.1"/>
</dbReference>
<dbReference type="Pfam" id="PF11304">
    <property type="entry name" value="DUF3106"/>
    <property type="match status" value="1"/>
</dbReference>
<evidence type="ECO:0000313" key="3">
    <source>
        <dbReference type="Proteomes" id="UP001205560"/>
    </source>
</evidence>
<feature type="region of interest" description="Disordered" evidence="1">
    <location>
        <begin position="35"/>
        <end position="66"/>
    </location>
</feature>
<gene>
    <name evidence="2" type="ORF">NX782_16540</name>
</gene>
<name>A0ABT2A9L6_9BURK</name>
<proteinExistence type="predicted"/>
<feature type="region of interest" description="Disordered" evidence="1">
    <location>
        <begin position="164"/>
        <end position="259"/>
    </location>
</feature>
<organism evidence="2 3">
    <name type="scientific">Massilia norwichensis</name>
    <dbReference type="NCBI Taxonomy" id="1442366"/>
    <lineage>
        <taxon>Bacteria</taxon>
        <taxon>Pseudomonadati</taxon>
        <taxon>Pseudomonadota</taxon>
        <taxon>Betaproteobacteria</taxon>
        <taxon>Burkholderiales</taxon>
        <taxon>Oxalobacteraceae</taxon>
        <taxon>Telluria group</taxon>
        <taxon>Massilia</taxon>
    </lineage>
</organism>
<feature type="compositionally biased region" description="Pro residues" evidence="1">
    <location>
        <begin position="225"/>
        <end position="241"/>
    </location>
</feature>
<protein>
    <submittedName>
        <fullName evidence="2">DUF3106 domain-containing protein</fullName>
    </submittedName>
</protein>
<feature type="compositionally biased region" description="Low complexity" evidence="1">
    <location>
        <begin position="35"/>
        <end position="60"/>
    </location>
</feature>
<dbReference type="EMBL" id="JANUGX010000020">
    <property type="protein sequence ID" value="MCS0590800.1"/>
    <property type="molecule type" value="Genomic_DNA"/>
</dbReference>
<dbReference type="Proteomes" id="UP001205560">
    <property type="component" value="Unassembled WGS sequence"/>
</dbReference>
<reference evidence="2 3" key="1">
    <citation type="submission" date="2022-08" db="EMBL/GenBank/DDBJ databases">
        <title>Reclassification of Massilia species as members of the genera Telluria, Duganella, Pseudoduganella, Mokoshia gen. nov. and Zemynaea gen. nov. using orthogonal and non-orthogonal genome-based approaches.</title>
        <authorList>
            <person name="Bowman J.P."/>
        </authorList>
    </citation>
    <scope>NUCLEOTIDE SEQUENCE [LARGE SCALE GENOMIC DNA]</scope>
    <source>
        <strain evidence="2 3">LMG 28164</strain>
    </source>
</reference>
<keyword evidence="3" id="KW-1185">Reference proteome</keyword>
<sequence>MTANKGKVAAAGAAAAFAGIVLLFSQQHDRFAMPGAGSSTPAAAGAASSAHAGRADSASAQKAGDKPLWRTLTSAQKLALQPLQAEWDQMDGVRKQKWLQLANRFANLKPEEQQRVHERMREWAKLTPEQRELARETYARARKIAPDQKTASWQSYQQLPEEQKKKLAASAAGRKKASVVPSQASGKAVAPLGGGATSCPAGTVKNSVSATPPCVAVPSTQQPAPVTPPPQPTQPAQPANPPQQEKPVPANWGITPNNA</sequence>
<dbReference type="InterPro" id="IPR021455">
    <property type="entry name" value="DUF3106"/>
</dbReference>